<keyword evidence="2" id="KW-0808">Transferase</keyword>
<dbReference type="SMART" id="SM00672">
    <property type="entry name" value="CAP10"/>
    <property type="match status" value="1"/>
</dbReference>
<feature type="transmembrane region" description="Helical" evidence="4">
    <location>
        <begin position="48"/>
        <end position="67"/>
    </location>
</feature>
<gene>
    <name evidence="6" type="ORF">MIND_00973700</name>
</gene>
<dbReference type="GeneID" id="59348864"/>
<evidence type="ECO:0000256" key="1">
    <source>
        <dbReference type="ARBA" id="ARBA00010118"/>
    </source>
</evidence>
<evidence type="ECO:0000313" key="6">
    <source>
        <dbReference type="EMBL" id="KAF7297401.1"/>
    </source>
</evidence>
<dbReference type="EMBL" id="JACAZF010000008">
    <property type="protein sequence ID" value="KAF7297401.1"/>
    <property type="molecule type" value="Genomic_DNA"/>
</dbReference>
<dbReference type="InterPro" id="IPR006598">
    <property type="entry name" value="CAP10"/>
</dbReference>
<proteinExistence type="inferred from homology"/>
<comment type="similarity">
    <text evidence="1">Belongs to the glycosyltransferase 90 family.</text>
</comment>
<dbReference type="OrthoDB" id="541052at2759"/>
<evidence type="ECO:0000259" key="5">
    <source>
        <dbReference type="SMART" id="SM00672"/>
    </source>
</evidence>
<evidence type="ECO:0000256" key="2">
    <source>
        <dbReference type="ARBA" id="ARBA00022679"/>
    </source>
</evidence>
<feature type="compositionally biased region" description="Acidic residues" evidence="3">
    <location>
        <begin position="568"/>
        <end position="590"/>
    </location>
</feature>
<keyword evidence="4" id="KW-0472">Membrane</keyword>
<feature type="domain" description="Glycosyl transferase CAP10" evidence="5">
    <location>
        <begin position="292"/>
        <end position="541"/>
    </location>
</feature>
<dbReference type="GO" id="GO:0016740">
    <property type="term" value="F:transferase activity"/>
    <property type="evidence" value="ECO:0007669"/>
    <property type="project" value="UniProtKB-KW"/>
</dbReference>
<feature type="region of interest" description="Disordered" evidence="3">
    <location>
        <begin position="542"/>
        <end position="590"/>
    </location>
</feature>
<dbReference type="PANTHER" id="PTHR12203">
    <property type="entry name" value="KDEL LYS-ASP-GLU-LEU CONTAINING - RELATED"/>
    <property type="match status" value="1"/>
</dbReference>
<comment type="caution">
    <text evidence="6">The sequence shown here is derived from an EMBL/GenBank/DDBJ whole genome shotgun (WGS) entry which is preliminary data.</text>
</comment>
<organism evidence="6 7">
    <name type="scientific">Mycena indigotica</name>
    <dbReference type="NCBI Taxonomy" id="2126181"/>
    <lineage>
        <taxon>Eukaryota</taxon>
        <taxon>Fungi</taxon>
        <taxon>Dikarya</taxon>
        <taxon>Basidiomycota</taxon>
        <taxon>Agaricomycotina</taxon>
        <taxon>Agaricomycetes</taxon>
        <taxon>Agaricomycetidae</taxon>
        <taxon>Agaricales</taxon>
        <taxon>Marasmiineae</taxon>
        <taxon>Mycenaceae</taxon>
        <taxon>Mycena</taxon>
    </lineage>
</organism>
<reference evidence="6" key="1">
    <citation type="submission" date="2020-05" db="EMBL/GenBank/DDBJ databases">
        <title>Mycena genomes resolve the evolution of fungal bioluminescence.</title>
        <authorList>
            <person name="Tsai I.J."/>
        </authorList>
    </citation>
    <scope>NUCLEOTIDE SEQUENCE</scope>
    <source>
        <strain evidence="6">171206Taipei</strain>
    </source>
</reference>
<dbReference type="InterPro" id="IPR051091">
    <property type="entry name" value="O-Glucosyltr/Glycosyltrsf_90"/>
</dbReference>
<dbReference type="PANTHER" id="PTHR12203:SF35">
    <property type="entry name" value="PROTEIN O-GLUCOSYLTRANSFERASE 1"/>
    <property type="match status" value="1"/>
</dbReference>
<dbReference type="AlphaFoldDB" id="A0A8H6SET4"/>
<name>A0A8H6SET4_9AGAR</name>
<keyword evidence="4" id="KW-0812">Transmembrane</keyword>
<sequence>MNRYLRINFRDDEDEAITHRLLPHHNNDTHEGWHLSPLHRRRTPCRHWMPLVGALTLLGICSGVVYLPPARTSTSGSSGVSSTALIWSPFAAVSDVPSADQDIIDLYARQSKTLEEATARYTLKTGRQPPPNFDKWFQFAQEGHCLIDDYDRIDQDFAPFYQLANQNPRHFRNMVEMGHEFMRDDARGLSVISVRQGKVELPDDIWGTPWDIDLEEFINEFGYFIPDMDLLLNGNDEPRVAFNARRPNALKNAMQLKEADPFRVEPVPTADFFRGRDGCDMAQTSSGFVKDPVNSIAFFASTSTSGFSTDLWPMLSMAKISPCFSDIVYPNAYFYDKSGWSGQFSYPDDLDWRDKQPIVYWRGVSNGGHIYGDNYRNFPRFRLMDIARDHPELFDVRISSFADNHCTEDCDADRIIEEYNITGEGSAREDLYGSKYALDVDGNSFSGRFLGLLRSGSLVFKATVFTEYFSEWLLPYEHFIPVNPDLSDLVEKIQWARDNDEEARKIQQRGLRFATKVVTDKQNDCYLSRLLLEWSRLQNDPAAASTSEETEEVEYLANEQTEGPEYLGNEETEEPEYLANEETEEPANNE</sequence>
<dbReference type="RefSeq" id="XP_037217760.1">
    <property type="nucleotide sequence ID" value="XM_037366348.1"/>
</dbReference>
<dbReference type="Pfam" id="PF05686">
    <property type="entry name" value="Glyco_transf_90"/>
    <property type="match status" value="1"/>
</dbReference>
<keyword evidence="4" id="KW-1133">Transmembrane helix</keyword>
<evidence type="ECO:0000256" key="3">
    <source>
        <dbReference type="SAM" id="MobiDB-lite"/>
    </source>
</evidence>
<evidence type="ECO:0000313" key="7">
    <source>
        <dbReference type="Proteomes" id="UP000636479"/>
    </source>
</evidence>
<accession>A0A8H6SET4</accession>
<keyword evidence="7" id="KW-1185">Reference proteome</keyword>
<dbReference type="Proteomes" id="UP000636479">
    <property type="component" value="Unassembled WGS sequence"/>
</dbReference>
<protein>
    <submittedName>
        <fullName evidence="6">CAP10 domain-containing protein</fullName>
    </submittedName>
</protein>
<evidence type="ECO:0000256" key="4">
    <source>
        <dbReference type="SAM" id="Phobius"/>
    </source>
</evidence>